<evidence type="ECO:0000313" key="2">
    <source>
        <dbReference type="Proteomes" id="UP000504844"/>
    </source>
</evidence>
<proteinExistence type="predicted"/>
<dbReference type="EMBL" id="CP054143">
    <property type="protein sequence ID" value="QKJ66093.1"/>
    <property type="molecule type" value="Genomic_DNA"/>
</dbReference>
<accession>A0A6M8SLX4</accession>
<keyword evidence="2" id="KW-1185">Reference proteome</keyword>
<dbReference type="RefSeq" id="WP_173532597.1">
    <property type="nucleotide sequence ID" value="NZ_CP054143.1"/>
</dbReference>
<gene>
    <name evidence="1" type="ORF">HQN60_04845</name>
</gene>
<name>A0A6M8SLX4_9NEIS</name>
<dbReference type="AlphaFoldDB" id="A0A6M8SLX4"/>
<sequence>MIAILGLCITPVLLAQWFWLSGRVKGGESYGQLLAQPVVAADQQWRLVAHDPAGCSDLATQLMMSAQQLQIAQGRERGRIRSVAACSMRLPTHFALGLYLIDPHGNAVIFYPPTLLQDVAGRQKTIQEIATILKNNRGLSISTKA</sequence>
<organism evidence="1 2">
    <name type="scientific">Deefgea piscis</name>
    <dbReference type="NCBI Taxonomy" id="2739061"/>
    <lineage>
        <taxon>Bacteria</taxon>
        <taxon>Pseudomonadati</taxon>
        <taxon>Pseudomonadota</taxon>
        <taxon>Betaproteobacteria</taxon>
        <taxon>Neisseriales</taxon>
        <taxon>Chitinibacteraceae</taxon>
        <taxon>Deefgea</taxon>
    </lineage>
</organism>
<reference evidence="1 2" key="1">
    <citation type="submission" date="2020-05" db="EMBL/GenBank/DDBJ databases">
        <title>Complete genome sequence of Deefgea sp. D17.</title>
        <authorList>
            <person name="Bae J.-W."/>
            <person name="Han J.E."/>
        </authorList>
    </citation>
    <scope>NUCLEOTIDE SEQUENCE [LARGE SCALE GENOMIC DNA]</scope>
    <source>
        <strain evidence="1 2">D17</strain>
    </source>
</reference>
<evidence type="ECO:0000313" key="1">
    <source>
        <dbReference type="EMBL" id="QKJ66093.1"/>
    </source>
</evidence>
<dbReference type="KEGG" id="dee:HQN60_04845"/>
<dbReference type="Proteomes" id="UP000504844">
    <property type="component" value="Chromosome"/>
</dbReference>
<protein>
    <submittedName>
        <fullName evidence="1">Uncharacterized protein</fullName>
    </submittedName>
</protein>